<dbReference type="GO" id="GO:0009279">
    <property type="term" value="C:cell outer membrane"/>
    <property type="evidence" value="ECO:0007669"/>
    <property type="project" value="UniProtKB-SubCell"/>
</dbReference>
<dbReference type="Proteomes" id="UP000075229">
    <property type="component" value="Plasmid Unnamed"/>
</dbReference>
<keyword evidence="7 8" id="KW-0449">Lipoprotein</keyword>
<evidence type="ECO:0000256" key="5">
    <source>
        <dbReference type="ARBA" id="ARBA00023139"/>
    </source>
</evidence>
<evidence type="ECO:0000256" key="7">
    <source>
        <dbReference type="ARBA" id="ARBA00023288"/>
    </source>
</evidence>
<keyword evidence="5 8" id="KW-0564">Palmitate</keyword>
<comment type="function">
    <text evidence="1 8">The Vlp and Vsp proteins are antigenically distinct proteins, only one vlp or vsp gene is transcriptionally active at any one time. Switching between these genes is a mechanism of host immune response evasion.</text>
</comment>
<accession>A0AAN1CFE6</accession>
<reference evidence="9 10" key="1">
    <citation type="submission" date="2016-03" db="EMBL/GenBank/DDBJ databases">
        <title>Borrelia hermsii Genome sequencing and assembly.</title>
        <authorList>
            <person name="Bontemps-Gallo S."/>
            <person name="Stewart S."/>
        </authorList>
    </citation>
    <scope>NUCLEOTIDE SEQUENCE [LARGE SCALE GENOMIC DNA]</scope>
    <source>
        <strain evidence="9 10">DAH-2E7</strain>
        <plasmid evidence="10">lp32-1 sequence</plasmid>
    </source>
</reference>
<gene>
    <name evidence="9" type="ORF">A0V01_05665</name>
</gene>
<dbReference type="EMBL" id="CP014812">
    <property type="protein sequence ID" value="AMR76091.1"/>
    <property type="molecule type" value="Genomic_DNA"/>
</dbReference>
<geneLocation type="plasmid" evidence="10">
    <name>lp32-1 sequence</name>
</geneLocation>
<evidence type="ECO:0000256" key="3">
    <source>
        <dbReference type="ARBA" id="ARBA00022729"/>
    </source>
</evidence>
<organism evidence="9 10">
    <name type="scientific">Borrelia hermsii</name>
    <dbReference type="NCBI Taxonomy" id="140"/>
    <lineage>
        <taxon>Bacteria</taxon>
        <taxon>Pseudomonadati</taxon>
        <taxon>Spirochaetota</taxon>
        <taxon>Spirochaetia</taxon>
        <taxon>Spirochaetales</taxon>
        <taxon>Borreliaceae</taxon>
        <taxon>Borrelia</taxon>
    </lineage>
</organism>
<evidence type="ECO:0000256" key="6">
    <source>
        <dbReference type="ARBA" id="ARBA00023237"/>
    </source>
</evidence>
<proteinExistence type="predicted"/>
<keyword evidence="6 8" id="KW-0998">Cell outer membrane</keyword>
<evidence type="ECO:0000313" key="10">
    <source>
        <dbReference type="Proteomes" id="UP000075229"/>
    </source>
</evidence>
<dbReference type="SUPFAM" id="SSF74748">
    <property type="entry name" value="Variable surface antigen VlsE"/>
    <property type="match status" value="1"/>
</dbReference>
<comment type="subcellular location">
    <subcellularLocation>
        <location evidence="2 8">Cell outer membrane</location>
        <topology evidence="2 8">Lipid-anchor</topology>
    </subcellularLocation>
</comment>
<dbReference type="InterPro" id="IPR000680">
    <property type="entry name" value="Borrelia_lipo"/>
</dbReference>
<keyword evidence="3" id="KW-0732">Signal</keyword>
<keyword evidence="9" id="KW-0614">Plasmid</keyword>
<dbReference type="Pfam" id="PF00921">
    <property type="entry name" value="Lipoprotein_2"/>
    <property type="match status" value="1"/>
</dbReference>
<keyword evidence="4 8" id="KW-0472">Membrane</keyword>
<evidence type="ECO:0000256" key="1">
    <source>
        <dbReference type="ARBA" id="ARBA00003932"/>
    </source>
</evidence>
<evidence type="ECO:0000256" key="4">
    <source>
        <dbReference type="ARBA" id="ARBA00023136"/>
    </source>
</evidence>
<evidence type="ECO:0000256" key="8">
    <source>
        <dbReference type="RuleBase" id="RU363105"/>
    </source>
</evidence>
<name>A0AAN1CFE6_BORHE</name>
<evidence type="ECO:0000313" key="9">
    <source>
        <dbReference type="EMBL" id="AMR76091.1"/>
    </source>
</evidence>
<sequence>MIKDNGDAVKFAKNNNGAFNATGRPKDATITGGIALKAMAKGSNVNDSTDDQEIIATEIKGITVSAATKSSDTHYCNKENN</sequence>
<dbReference type="AlphaFoldDB" id="A0AAN1CFE6"/>
<protein>
    <recommendedName>
        <fullName evidence="8">Variable large protein</fullName>
    </recommendedName>
</protein>
<evidence type="ECO:0000256" key="2">
    <source>
        <dbReference type="ARBA" id="ARBA00004459"/>
    </source>
</evidence>